<dbReference type="EMBL" id="FM204884">
    <property type="protein sequence ID" value="CAW99256.1"/>
    <property type="molecule type" value="Genomic_DNA"/>
</dbReference>
<reference evidence="2 3" key="1">
    <citation type="journal article" date="2009" name="PLoS Pathog.">
        <title>Genomic evidence for the evolution of Streptococcus equi: host restriction, increased virulence, and genetic exchange with human pathogens.</title>
        <authorList>
            <person name="Holden M.T.G."/>
            <person name="Heather Z."/>
            <person name="Paillot R."/>
            <person name="Steward K.F."/>
            <person name="Webb K."/>
            <person name="Ainslie F."/>
            <person name="Jourdan T."/>
            <person name="Bason N.C."/>
            <person name="Holroyd N.E."/>
            <person name="Mungall K."/>
            <person name="Quail M.A."/>
            <person name="Sanders M."/>
            <person name="Simmonds M."/>
            <person name="Willey D."/>
            <person name="Brooks K."/>
            <person name="Aanensen D.M."/>
            <person name="Spratt B.G."/>
            <person name="Jolley K.A."/>
            <person name="Maiden M.C.J."/>
            <person name="Kehoe M."/>
            <person name="Chanter N."/>
            <person name="Bentley S.D."/>
            <person name="Robinson C."/>
            <person name="Maskell D.J."/>
            <person name="Parkhill J."/>
            <person name="Waller A.S."/>
        </authorList>
    </citation>
    <scope>NUCLEOTIDE SEQUENCE [LARGE SCALE GENOMIC DNA]</scope>
    <source>
        <strain evidence="2 3">H70</strain>
    </source>
</reference>
<dbReference type="InterPro" id="IPR025487">
    <property type="entry name" value="DUF4379"/>
</dbReference>
<dbReference type="SUPFAM" id="SSF48695">
    <property type="entry name" value="Multiheme cytochromes"/>
    <property type="match status" value="1"/>
</dbReference>
<dbReference type="PANTHER" id="PTHR37317:SF1">
    <property type="entry name" value="ZINC-RIBBON DOMAIN-CONTAINING PROTEIN-RELATED"/>
    <property type="match status" value="1"/>
</dbReference>
<feature type="domain" description="Treble clef zinc finger" evidence="1">
    <location>
        <begin position="250"/>
        <end position="303"/>
    </location>
</feature>
<accession>C0MFD8</accession>
<dbReference type="eggNOG" id="COG1996">
    <property type="taxonomic scope" value="Bacteria"/>
</dbReference>
<name>C0MFD8_STRS7</name>
<dbReference type="InterPro" id="IPR036280">
    <property type="entry name" value="Multihaem_cyt_sf"/>
</dbReference>
<sequence>MFHIDCNEQSRHLYYKDVYPNLGKIYKTGSNILEFDQLKLSTNVTIPLQWECNHCHNLFNLSISKMFSRIKRDSVYCYECKASFKELFFETDSTIPLSYLTPNYIKEWSSENTVHPTQVDILSDIEVKWSCKNCHGSYTAKICEKDSRSCPYCNDREMLSGFNSLEKTHSYLEIFWDSSNTKSLSKIWYKSTELMNWICPCCSVVFQCSPIEMISRVNLDNRNFQTCPALCDWTDKVFNNIIFHDTPIFLKEWSSKNEISLHRASMYQEYKKYWWNCSKCNGEYRCSIPIRREVPNSCPYCNKEQILKGYNTFADQYPVLAKYWSSKNELEPGNITLDPLENKRYLWECVSCYMDFKSTFREVLEAYVEIGIAGLSDICPYCTGKLPNPQTESLNIVKPFLIEEWHKNISNTKPIEEFFPESEIKLWWKCRNCHGQFLARICDREENDDCCPYCSGKKILKGFNTFDVKYPHLMKEWDYLNNILLLDPSEISESNANNVWWICRNNREHRYKMSVQQRILFNKRSKEPCLICKGRRRKRGHFIPYKQI</sequence>
<evidence type="ECO:0000313" key="3">
    <source>
        <dbReference type="Proteomes" id="UP000001368"/>
    </source>
</evidence>
<evidence type="ECO:0000259" key="1">
    <source>
        <dbReference type="Pfam" id="PF14311"/>
    </source>
</evidence>
<gene>
    <name evidence="2" type="ordered locus">SZO_09650</name>
</gene>
<dbReference type="PANTHER" id="PTHR37317">
    <property type="entry name" value="BLR8090 PROTEIN"/>
    <property type="match status" value="1"/>
</dbReference>
<feature type="domain" description="Treble clef zinc finger" evidence="1">
    <location>
        <begin position="473"/>
        <end position="535"/>
    </location>
</feature>
<dbReference type="Proteomes" id="UP000001368">
    <property type="component" value="Chromosome"/>
</dbReference>
<feature type="domain" description="Treble clef zinc finger" evidence="1">
    <location>
        <begin position="105"/>
        <end position="155"/>
    </location>
</feature>
<feature type="domain" description="Treble clef zinc finger" evidence="1">
    <location>
        <begin position="401"/>
        <end position="457"/>
    </location>
</feature>
<evidence type="ECO:0000313" key="2">
    <source>
        <dbReference type="EMBL" id="CAW99256.1"/>
    </source>
</evidence>
<proteinExistence type="predicted"/>
<dbReference type="HOGENOM" id="CLU_527547_0_0_9"/>
<organism evidence="3">
    <name type="scientific">Streptococcus equi subsp. zooepidemicus (strain H70)</name>
    <dbReference type="NCBI Taxonomy" id="553483"/>
    <lineage>
        <taxon>Bacteria</taxon>
        <taxon>Bacillati</taxon>
        <taxon>Bacillota</taxon>
        <taxon>Bacilli</taxon>
        <taxon>Lactobacillales</taxon>
        <taxon>Streptococcaceae</taxon>
        <taxon>Streptococcus</taxon>
    </lineage>
</organism>
<dbReference type="AlphaFoldDB" id="C0MFD8"/>
<dbReference type="Pfam" id="PF14311">
    <property type="entry name" value="DUF4379"/>
    <property type="match status" value="4"/>
</dbReference>
<protein>
    <recommendedName>
        <fullName evidence="1">Treble clef zinc finger domain-containing protein</fullName>
    </recommendedName>
</protein>
<dbReference type="KEGG" id="seq:SZO_09650"/>